<dbReference type="Proteomes" id="UP001150924">
    <property type="component" value="Unassembled WGS sequence"/>
</dbReference>
<name>A0A9X3ERA4_9BACT</name>
<feature type="compositionally biased region" description="Low complexity" evidence="1">
    <location>
        <begin position="70"/>
        <end position="81"/>
    </location>
</feature>
<dbReference type="AlphaFoldDB" id="A0A9X3ERA4"/>
<comment type="caution">
    <text evidence="2">The sequence shown here is derived from an EMBL/GenBank/DDBJ whole genome shotgun (WGS) entry which is preliminary data.</text>
</comment>
<evidence type="ECO:0000313" key="3">
    <source>
        <dbReference type="Proteomes" id="UP001150924"/>
    </source>
</evidence>
<evidence type="ECO:0008006" key="4">
    <source>
        <dbReference type="Google" id="ProtNLM"/>
    </source>
</evidence>
<sequence length="489" mass="53341">MRRRRSGRHHRPSFARSVDRRSLDRHEHDHDHGSRGHGPDDEHEHDHDHQREHGRRSYHRGHRGHQFDLGAGETQGETEGGCPVAPNDASITGTVYAPNQVIPVSGALVYATDTQPEGIPDAVYCTECVQLACETQFALTKPDGSFDLAVPAGSKYVVVQKGQFMRVTEVQLAAGVNPLPVEVTSLPDHRDAANGLYIPNIALGLGSYDRLEDALGKLGLADTLVDPGSYSETLVEGTQQFDMWDNGGDGLYTTVGSVGELVLDYDKLSKYHVLFMPCSSDPYLSEFSSDLGKDNLRKWVAAGGKFYVSDWSNEYLSAAFDQYQTFYQDMDFGGPDLYSPYDSLGTVLDPDLLAWLEALPPALKDINPLNGGFGHPVISALPQIETVDNWSGVAATPPVLVDDGMGGQIDVGHKTWIEGPGDGYNAPSTPNPLTITGHYGCGKIMFTTYHMAEASDSYIGLTPQELVLLYLILEIGVCQEAFEPPPPPR</sequence>
<accession>A0A9X3ERA4</accession>
<protein>
    <recommendedName>
        <fullName evidence="4">Carboxypeptidase regulatory-like domain-containing protein</fullName>
    </recommendedName>
</protein>
<organism evidence="2 3">
    <name type="scientific">Nannocystis pusilla</name>
    <dbReference type="NCBI Taxonomy" id="889268"/>
    <lineage>
        <taxon>Bacteria</taxon>
        <taxon>Pseudomonadati</taxon>
        <taxon>Myxococcota</taxon>
        <taxon>Polyangia</taxon>
        <taxon>Nannocystales</taxon>
        <taxon>Nannocystaceae</taxon>
        <taxon>Nannocystis</taxon>
    </lineage>
</organism>
<reference evidence="2" key="1">
    <citation type="submission" date="2022-11" db="EMBL/GenBank/DDBJ databases">
        <title>Minimal conservation of predation-associated metabolite biosynthetic gene clusters underscores biosynthetic potential of Myxococcota including descriptions for ten novel species: Archangium lansinium sp. nov., Myxococcus landrumus sp. nov., Nannocystis bai.</title>
        <authorList>
            <person name="Ahearne A."/>
            <person name="Stevens C."/>
            <person name="Phillips K."/>
        </authorList>
    </citation>
    <scope>NUCLEOTIDE SEQUENCE</scope>
    <source>
        <strain evidence="2">Na p29</strain>
    </source>
</reference>
<proteinExistence type="predicted"/>
<keyword evidence="3" id="KW-1185">Reference proteome</keyword>
<feature type="region of interest" description="Disordered" evidence="1">
    <location>
        <begin position="1"/>
        <end position="85"/>
    </location>
</feature>
<feature type="compositionally biased region" description="Basic residues" evidence="1">
    <location>
        <begin position="52"/>
        <end position="64"/>
    </location>
</feature>
<dbReference type="EMBL" id="JAPNKE010000002">
    <property type="protein sequence ID" value="MCY1008416.1"/>
    <property type="molecule type" value="Genomic_DNA"/>
</dbReference>
<evidence type="ECO:0000256" key="1">
    <source>
        <dbReference type="SAM" id="MobiDB-lite"/>
    </source>
</evidence>
<gene>
    <name evidence="2" type="ORF">OV079_23230</name>
</gene>
<evidence type="ECO:0000313" key="2">
    <source>
        <dbReference type="EMBL" id="MCY1008416.1"/>
    </source>
</evidence>
<feature type="compositionally biased region" description="Basic residues" evidence="1">
    <location>
        <begin position="1"/>
        <end position="13"/>
    </location>
</feature>
<feature type="compositionally biased region" description="Basic and acidic residues" evidence="1">
    <location>
        <begin position="17"/>
        <end position="51"/>
    </location>
</feature>
<dbReference type="SUPFAM" id="SSF52317">
    <property type="entry name" value="Class I glutamine amidotransferase-like"/>
    <property type="match status" value="1"/>
</dbReference>
<dbReference type="RefSeq" id="WP_267771049.1">
    <property type="nucleotide sequence ID" value="NZ_JAPNKE010000002.1"/>
</dbReference>
<dbReference type="InterPro" id="IPR029062">
    <property type="entry name" value="Class_I_gatase-like"/>
</dbReference>